<keyword evidence="3" id="KW-0677">Repeat</keyword>
<dbReference type="GO" id="GO:0012505">
    <property type="term" value="C:endomembrane system"/>
    <property type="evidence" value="ECO:0007669"/>
    <property type="project" value="UniProtKB-SubCell"/>
</dbReference>
<evidence type="ECO:0000256" key="5">
    <source>
        <dbReference type="ARBA" id="ARBA00022840"/>
    </source>
</evidence>
<gene>
    <name evidence="9" type="ORF">MNOR_LOCUS30738</name>
</gene>
<dbReference type="SUPFAM" id="SSF90123">
    <property type="entry name" value="ABC transporter transmembrane region"/>
    <property type="match status" value="1"/>
</dbReference>
<evidence type="ECO:0000256" key="7">
    <source>
        <dbReference type="ARBA" id="ARBA00023136"/>
    </source>
</evidence>
<evidence type="ECO:0000256" key="1">
    <source>
        <dbReference type="ARBA" id="ARBA00004127"/>
    </source>
</evidence>
<evidence type="ECO:0000256" key="6">
    <source>
        <dbReference type="ARBA" id="ARBA00022989"/>
    </source>
</evidence>
<evidence type="ECO:0000313" key="10">
    <source>
        <dbReference type="Proteomes" id="UP001497623"/>
    </source>
</evidence>
<keyword evidence="6 8" id="KW-1133">Transmembrane helix</keyword>
<evidence type="ECO:0008006" key="11">
    <source>
        <dbReference type="Google" id="ProtNLM"/>
    </source>
</evidence>
<dbReference type="GO" id="GO:0005524">
    <property type="term" value="F:ATP binding"/>
    <property type="evidence" value="ECO:0007669"/>
    <property type="project" value="UniProtKB-KW"/>
</dbReference>
<sequence>MWGGFRRPLKQEDLYDLPQKHSASVLASELKNVTKGCESKKNKGKTSLIWILFRIFRKELMFTGLLYLCCQTISFFAPEILSWLIEFTGNPNEPIWRGLFYAFLLFAAQECHTLFRNFYFYNIMLTTIRCRSVLMQNIYRK</sequence>
<keyword evidence="10" id="KW-1185">Reference proteome</keyword>
<keyword evidence="7 8" id="KW-0472">Membrane</keyword>
<keyword evidence="5" id="KW-0067">ATP-binding</keyword>
<dbReference type="GO" id="GO:0016020">
    <property type="term" value="C:membrane"/>
    <property type="evidence" value="ECO:0007669"/>
    <property type="project" value="InterPro"/>
</dbReference>
<evidence type="ECO:0000256" key="3">
    <source>
        <dbReference type="ARBA" id="ARBA00022737"/>
    </source>
</evidence>
<dbReference type="AlphaFoldDB" id="A0AAV2S0T1"/>
<feature type="non-terminal residue" evidence="9">
    <location>
        <position position="141"/>
    </location>
</feature>
<dbReference type="InterPro" id="IPR036640">
    <property type="entry name" value="ABC1_TM_sf"/>
</dbReference>
<feature type="transmembrane region" description="Helical" evidence="8">
    <location>
        <begin position="98"/>
        <end position="119"/>
    </location>
</feature>
<keyword evidence="4" id="KW-0547">Nucleotide-binding</keyword>
<dbReference type="Proteomes" id="UP001497623">
    <property type="component" value="Unassembled WGS sequence"/>
</dbReference>
<keyword evidence="2 8" id="KW-0812">Transmembrane</keyword>
<organism evidence="9 10">
    <name type="scientific">Meganyctiphanes norvegica</name>
    <name type="common">Northern krill</name>
    <name type="synonym">Thysanopoda norvegica</name>
    <dbReference type="NCBI Taxonomy" id="48144"/>
    <lineage>
        <taxon>Eukaryota</taxon>
        <taxon>Metazoa</taxon>
        <taxon>Ecdysozoa</taxon>
        <taxon>Arthropoda</taxon>
        <taxon>Crustacea</taxon>
        <taxon>Multicrustacea</taxon>
        <taxon>Malacostraca</taxon>
        <taxon>Eumalacostraca</taxon>
        <taxon>Eucarida</taxon>
        <taxon>Euphausiacea</taxon>
        <taxon>Euphausiidae</taxon>
        <taxon>Meganyctiphanes</taxon>
    </lineage>
</organism>
<evidence type="ECO:0000313" key="9">
    <source>
        <dbReference type="EMBL" id="CAL4151211.1"/>
    </source>
</evidence>
<dbReference type="EMBL" id="CAXKWB010038200">
    <property type="protein sequence ID" value="CAL4151211.1"/>
    <property type="molecule type" value="Genomic_DNA"/>
</dbReference>
<feature type="transmembrane region" description="Helical" evidence="8">
    <location>
        <begin position="60"/>
        <end position="78"/>
    </location>
</feature>
<comment type="caution">
    <text evidence="9">The sequence shown here is derived from an EMBL/GenBank/DDBJ whole genome shotgun (WGS) entry which is preliminary data.</text>
</comment>
<dbReference type="Gene3D" id="1.20.1560.10">
    <property type="entry name" value="ABC transporter type 1, transmembrane domain"/>
    <property type="match status" value="1"/>
</dbReference>
<proteinExistence type="predicted"/>
<evidence type="ECO:0000256" key="2">
    <source>
        <dbReference type="ARBA" id="ARBA00022692"/>
    </source>
</evidence>
<name>A0AAV2S0T1_MEGNR</name>
<protein>
    <recommendedName>
        <fullName evidence="11">ABC transmembrane type-1 domain-containing protein</fullName>
    </recommendedName>
</protein>
<dbReference type="InterPro" id="IPR050173">
    <property type="entry name" value="ABC_transporter_C-like"/>
</dbReference>
<evidence type="ECO:0000256" key="8">
    <source>
        <dbReference type="SAM" id="Phobius"/>
    </source>
</evidence>
<dbReference type="PANTHER" id="PTHR24223">
    <property type="entry name" value="ATP-BINDING CASSETTE SUB-FAMILY C"/>
    <property type="match status" value="1"/>
</dbReference>
<evidence type="ECO:0000256" key="4">
    <source>
        <dbReference type="ARBA" id="ARBA00022741"/>
    </source>
</evidence>
<dbReference type="GO" id="GO:0042626">
    <property type="term" value="F:ATPase-coupled transmembrane transporter activity"/>
    <property type="evidence" value="ECO:0007669"/>
    <property type="project" value="TreeGrafter"/>
</dbReference>
<dbReference type="PANTHER" id="PTHR24223:SF443">
    <property type="entry name" value="MULTIDRUG-RESISTANCE LIKE PROTEIN 1, ISOFORM I"/>
    <property type="match status" value="1"/>
</dbReference>
<accession>A0AAV2S0T1</accession>
<comment type="subcellular location">
    <subcellularLocation>
        <location evidence="1">Endomembrane system</location>
        <topology evidence="1">Multi-pass membrane protein</topology>
    </subcellularLocation>
</comment>
<reference evidence="9 10" key="1">
    <citation type="submission" date="2024-05" db="EMBL/GenBank/DDBJ databases">
        <authorList>
            <person name="Wallberg A."/>
        </authorList>
    </citation>
    <scope>NUCLEOTIDE SEQUENCE [LARGE SCALE GENOMIC DNA]</scope>
</reference>